<organism evidence="2 3">
    <name type="scientific">Ancylostoma ceylanicum</name>
    <dbReference type="NCBI Taxonomy" id="53326"/>
    <lineage>
        <taxon>Eukaryota</taxon>
        <taxon>Metazoa</taxon>
        <taxon>Ecdysozoa</taxon>
        <taxon>Nematoda</taxon>
        <taxon>Chromadorea</taxon>
        <taxon>Rhabditida</taxon>
        <taxon>Rhabditina</taxon>
        <taxon>Rhabditomorpha</taxon>
        <taxon>Strongyloidea</taxon>
        <taxon>Ancylostomatidae</taxon>
        <taxon>Ancylostomatinae</taxon>
        <taxon>Ancylostoma</taxon>
    </lineage>
</organism>
<feature type="region of interest" description="Disordered" evidence="1">
    <location>
        <begin position="1"/>
        <end position="25"/>
    </location>
</feature>
<evidence type="ECO:0000256" key="1">
    <source>
        <dbReference type="SAM" id="MobiDB-lite"/>
    </source>
</evidence>
<reference evidence="3" key="1">
    <citation type="journal article" date="2015" name="Nat. Genet.">
        <title>The genome and transcriptome of the zoonotic hookworm Ancylostoma ceylanicum identify infection-specific gene families.</title>
        <authorList>
            <person name="Schwarz E.M."/>
            <person name="Hu Y."/>
            <person name="Antoshechkin I."/>
            <person name="Miller M.M."/>
            <person name="Sternberg P.W."/>
            <person name="Aroian R.V."/>
        </authorList>
    </citation>
    <scope>NUCLEOTIDE SEQUENCE</scope>
    <source>
        <strain evidence="3">HY135</strain>
    </source>
</reference>
<evidence type="ECO:0000313" key="3">
    <source>
        <dbReference type="Proteomes" id="UP000024635"/>
    </source>
</evidence>
<comment type="caution">
    <text evidence="2">The sequence shown here is derived from an EMBL/GenBank/DDBJ whole genome shotgun (WGS) entry which is preliminary data.</text>
</comment>
<evidence type="ECO:0000313" key="2">
    <source>
        <dbReference type="EMBL" id="EYC23203.1"/>
    </source>
</evidence>
<dbReference type="AlphaFoldDB" id="A0A016V8Z9"/>
<dbReference type="EMBL" id="JARK01001351">
    <property type="protein sequence ID" value="EYC23203.1"/>
    <property type="molecule type" value="Genomic_DNA"/>
</dbReference>
<keyword evidence="3" id="KW-1185">Reference proteome</keyword>
<sequence>MLEIATYPEPSRNDNPSKEPGGGSLKAVLATRHGCNVGKRVFACPIDKINGSTRQFGVFPNFASMATTSGCSGDRYDRRRSPHG</sequence>
<dbReference type="Proteomes" id="UP000024635">
    <property type="component" value="Unassembled WGS sequence"/>
</dbReference>
<name>A0A016V8Z9_9BILA</name>
<gene>
    <name evidence="2" type="primary">Acey_s0015.g2518</name>
    <name evidence="2" type="ORF">Y032_0015g2518</name>
</gene>
<accession>A0A016V8Z9</accession>
<protein>
    <submittedName>
        <fullName evidence="2">Uncharacterized protein</fullName>
    </submittedName>
</protein>
<proteinExistence type="predicted"/>